<evidence type="ECO:0000256" key="3">
    <source>
        <dbReference type="ARBA" id="ARBA00022496"/>
    </source>
</evidence>
<comment type="caution">
    <text evidence="12">The sequence shown here is derived from an EMBL/GenBank/DDBJ whole genome shotgun (WGS) entry which is preliminary data.</text>
</comment>
<dbReference type="PROSITE" id="PS52016">
    <property type="entry name" value="TONB_DEPENDENT_REC_3"/>
    <property type="match status" value="1"/>
</dbReference>
<keyword evidence="6" id="KW-0406">Ion transport</keyword>
<keyword evidence="7" id="KW-0798">TonB box</keyword>
<dbReference type="Gene3D" id="2.40.170.20">
    <property type="entry name" value="TonB-dependent receptor, beta-barrel domain"/>
    <property type="match status" value="1"/>
</dbReference>
<dbReference type="InterPro" id="IPR000531">
    <property type="entry name" value="Beta-barrel_TonB"/>
</dbReference>
<evidence type="ECO:0000259" key="11">
    <source>
        <dbReference type="Pfam" id="PF07715"/>
    </source>
</evidence>
<dbReference type="Pfam" id="PF00593">
    <property type="entry name" value="TonB_dep_Rec_b-barrel"/>
    <property type="match status" value="1"/>
</dbReference>
<feature type="domain" description="TonB-dependent receptor-like beta-barrel" evidence="10">
    <location>
        <begin position="247"/>
        <end position="709"/>
    </location>
</feature>
<evidence type="ECO:0000313" key="12">
    <source>
        <dbReference type="EMBL" id="KAA6343834.1"/>
    </source>
</evidence>
<dbReference type="PANTHER" id="PTHR32552">
    <property type="entry name" value="FERRICHROME IRON RECEPTOR-RELATED"/>
    <property type="match status" value="1"/>
</dbReference>
<protein>
    <submittedName>
        <fullName evidence="12">Pesticin receptor</fullName>
    </submittedName>
</protein>
<sequence>MNLLYVLFFIAPFQATQPADTAKIYEIPAVTVHAPLKHNGVFSEQPVAVTSLTMENMELNRIGEPENLSLIVPNLLFADYGSKMTGSIYIRGIGARMDQPAMGLYVDNIPVLNKNNYDFDYFDVRNMDVLRGPQGTLYGRNAIGGVIDVHTLSPFDYRGTRVNAEYGNGNTSKVRISAYHSPADDFAFSIALNHRYSDGFFTNAYDGSPADRILSESGRLKIQAKLSPQWNMENVFYANYVKQNGFAYSLYEEDSDPAINHNDPCSYDRFGLTNGLTFRYEDDKIRFSSTTSFQYTDDDMTLDQDFRPASLFTLRQMQQENAITQEVILRPVERKAWQWISGAFGFYRNIGMDAPVTFKRDGIDELILANAGIHTAFPDADLQIGEEQFPIESHFKLPAFGMSLYHQSDINVKRWKFVAGIRFDYEHTAIRYSNSAGIHYRFTLTMPEYKLLPVEMDGRQRKAFFEVIPKIAVMYATGVGNLYATVAQGYKTGGYNTQIFSDILQNRMMNRMMSDLGVYFSGYEPGYDVESAISYQPEYSWNYEAGGHFRLLNGKLFVDAALFYMDCRNQQITVFPPGKSTGRLMSNAGRTRSSGAELSANYRYRNLHLTGNYGYTHATFIVFDNGNDNYSGKRVPYAPVHTVSASCEYRVDLSRKWIDRILFNVGWQGVGKIYWNENNTLSQPFYSLPDAYAALKKGSVTMGLWGKNLTETHYATFYFKSVGNSFVQRGKPLQMGVFFTINL</sequence>
<evidence type="ECO:0000256" key="6">
    <source>
        <dbReference type="ARBA" id="ARBA00023065"/>
    </source>
</evidence>
<dbReference type="InterPro" id="IPR036942">
    <property type="entry name" value="Beta-barrel_TonB_sf"/>
</dbReference>
<dbReference type="AlphaFoldDB" id="A0A5J4SCF9"/>
<reference evidence="12" key="1">
    <citation type="submission" date="2019-03" db="EMBL/GenBank/DDBJ databases">
        <title>Single cell metagenomics reveals metabolic interactions within the superorganism composed of flagellate Streblomastix strix and complex community of Bacteroidetes bacteria on its surface.</title>
        <authorList>
            <person name="Treitli S.C."/>
            <person name="Kolisko M."/>
            <person name="Husnik F."/>
            <person name="Keeling P."/>
            <person name="Hampl V."/>
        </authorList>
    </citation>
    <scope>NUCLEOTIDE SEQUENCE</scope>
    <source>
        <strain evidence="12">STM</strain>
    </source>
</reference>
<proteinExistence type="predicted"/>
<keyword evidence="3" id="KW-0410">Iron transport</keyword>
<evidence type="ECO:0000256" key="2">
    <source>
        <dbReference type="ARBA" id="ARBA00022448"/>
    </source>
</evidence>
<dbReference type="InterPro" id="IPR012910">
    <property type="entry name" value="Plug_dom"/>
</dbReference>
<dbReference type="EMBL" id="SNRY01000249">
    <property type="protein sequence ID" value="KAA6343834.1"/>
    <property type="molecule type" value="Genomic_DNA"/>
</dbReference>
<feature type="domain" description="TonB-dependent receptor plug" evidence="11">
    <location>
        <begin position="44"/>
        <end position="146"/>
    </location>
</feature>
<organism evidence="12">
    <name type="scientific">termite gut metagenome</name>
    <dbReference type="NCBI Taxonomy" id="433724"/>
    <lineage>
        <taxon>unclassified sequences</taxon>
        <taxon>metagenomes</taxon>
        <taxon>organismal metagenomes</taxon>
    </lineage>
</organism>
<gene>
    <name evidence="12" type="ORF">EZS27_008499</name>
</gene>
<keyword evidence="12" id="KW-0675">Receptor</keyword>
<evidence type="ECO:0000256" key="5">
    <source>
        <dbReference type="ARBA" id="ARBA00023004"/>
    </source>
</evidence>
<dbReference type="InterPro" id="IPR039426">
    <property type="entry name" value="TonB-dep_rcpt-like"/>
</dbReference>
<keyword evidence="4" id="KW-0812">Transmembrane</keyword>
<dbReference type="Pfam" id="PF07715">
    <property type="entry name" value="Plug"/>
    <property type="match status" value="1"/>
</dbReference>
<evidence type="ECO:0000256" key="1">
    <source>
        <dbReference type="ARBA" id="ARBA00004571"/>
    </source>
</evidence>
<dbReference type="PANTHER" id="PTHR32552:SF81">
    <property type="entry name" value="TONB-DEPENDENT OUTER MEMBRANE RECEPTOR"/>
    <property type="match status" value="1"/>
</dbReference>
<dbReference type="SUPFAM" id="SSF56935">
    <property type="entry name" value="Porins"/>
    <property type="match status" value="1"/>
</dbReference>
<evidence type="ECO:0000256" key="4">
    <source>
        <dbReference type="ARBA" id="ARBA00022692"/>
    </source>
</evidence>
<keyword evidence="2" id="KW-0813">Transport</keyword>
<accession>A0A5J4SCF9</accession>
<keyword evidence="5" id="KW-0408">Iron</keyword>
<evidence type="ECO:0000259" key="10">
    <source>
        <dbReference type="Pfam" id="PF00593"/>
    </source>
</evidence>
<name>A0A5J4SCF9_9ZZZZ</name>
<dbReference type="GO" id="GO:0009279">
    <property type="term" value="C:cell outer membrane"/>
    <property type="evidence" value="ECO:0007669"/>
    <property type="project" value="UniProtKB-SubCell"/>
</dbReference>
<evidence type="ECO:0000256" key="8">
    <source>
        <dbReference type="ARBA" id="ARBA00023136"/>
    </source>
</evidence>
<evidence type="ECO:0000256" key="7">
    <source>
        <dbReference type="ARBA" id="ARBA00023077"/>
    </source>
</evidence>
<evidence type="ECO:0000256" key="9">
    <source>
        <dbReference type="ARBA" id="ARBA00023237"/>
    </source>
</evidence>
<dbReference type="GO" id="GO:0006826">
    <property type="term" value="P:iron ion transport"/>
    <property type="evidence" value="ECO:0007669"/>
    <property type="project" value="UniProtKB-KW"/>
</dbReference>
<keyword evidence="8" id="KW-0472">Membrane</keyword>
<comment type="subcellular location">
    <subcellularLocation>
        <location evidence="1">Cell outer membrane</location>
        <topology evidence="1">Multi-pass membrane protein</topology>
    </subcellularLocation>
</comment>
<keyword evidence="9" id="KW-0998">Cell outer membrane</keyword>